<reference evidence="1 2" key="1">
    <citation type="journal article" date="2015" name="BMC Genomics">
        <title>Genome mining reveals unlocked bioactive potential of marine Gram-negative bacteria.</title>
        <authorList>
            <person name="Machado H."/>
            <person name="Sonnenschein E.C."/>
            <person name="Melchiorsen J."/>
            <person name="Gram L."/>
        </authorList>
    </citation>
    <scope>NUCLEOTIDE SEQUENCE [LARGE SCALE GENOMIC DNA]</scope>
    <source>
        <strain evidence="1 2">S2471</strain>
    </source>
</reference>
<name>A0A0F4QVV5_9GAMM</name>
<organism evidence="1 2">
    <name type="scientific">Pseudoalteromonas rubra</name>
    <dbReference type="NCBI Taxonomy" id="43658"/>
    <lineage>
        <taxon>Bacteria</taxon>
        <taxon>Pseudomonadati</taxon>
        <taxon>Pseudomonadota</taxon>
        <taxon>Gammaproteobacteria</taxon>
        <taxon>Alteromonadales</taxon>
        <taxon>Pseudoalteromonadaceae</taxon>
        <taxon>Pseudoalteromonas</taxon>
    </lineage>
</organism>
<gene>
    <name evidence="1" type="ORF">TW77_06805</name>
</gene>
<comment type="caution">
    <text evidence="1">The sequence shown here is derived from an EMBL/GenBank/DDBJ whole genome shotgun (WGS) entry which is preliminary data.</text>
</comment>
<evidence type="ECO:0000313" key="1">
    <source>
        <dbReference type="EMBL" id="KJZ10742.1"/>
    </source>
</evidence>
<accession>A0A0F4QVV5</accession>
<dbReference type="PATRIC" id="fig|43658.5.peg.1434"/>
<dbReference type="Proteomes" id="UP000033452">
    <property type="component" value="Unassembled WGS sequence"/>
</dbReference>
<proteinExistence type="predicted"/>
<dbReference type="EMBL" id="JXYA01000013">
    <property type="protein sequence ID" value="KJZ10742.1"/>
    <property type="molecule type" value="Genomic_DNA"/>
</dbReference>
<sequence length="85" mass="10350">MKVKFKKAQNRVIECDLRPFQCPQLFVQFKWQLKLAKTQAEAVRFFYTEEQDLRDVLRYLNDQDSVFEHNQQSEPFFIQVECLDD</sequence>
<dbReference type="AlphaFoldDB" id="A0A0F4QVV5"/>
<protein>
    <submittedName>
        <fullName evidence="1">Uncharacterized protein</fullName>
    </submittedName>
</protein>
<evidence type="ECO:0000313" key="2">
    <source>
        <dbReference type="Proteomes" id="UP000033452"/>
    </source>
</evidence>
<keyword evidence="2" id="KW-1185">Reference proteome</keyword>